<organism evidence="1">
    <name type="scientific">Acinetobacter baumannii</name>
    <dbReference type="NCBI Taxonomy" id="470"/>
    <lineage>
        <taxon>Bacteria</taxon>
        <taxon>Pseudomonadati</taxon>
        <taxon>Pseudomonadota</taxon>
        <taxon>Gammaproteobacteria</taxon>
        <taxon>Moraxellales</taxon>
        <taxon>Moraxellaceae</taxon>
        <taxon>Acinetobacter</taxon>
        <taxon>Acinetobacter calcoaceticus/baumannii complex</taxon>
    </lineage>
</organism>
<dbReference type="EMBL" id="ABFEVW020000020">
    <property type="protein sequence ID" value="EKU3569487.1"/>
    <property type="molecule type" value="Genomic_DNA"/>
</dbReference>
<name>A0AAD2YRQ8_ACIBA</name>
<dbReference type="AlphaFoldDB" id="A0AAD2YRQ8"/>
<dbReference type="EMBL" id="ABFEVW030000020">
    <property type="protein sequence ID" value="EMN1072584.1"/>
    <property type="molecule type" value="Genomic_DNA"/>
</dbReference>
<sequence length="124" mass="14218">MTSRATKIQIKGEDPKYPIAFDVELVAPVRIYTAVELAAMPLSQMIRCRDAQEEFYINNKKLSGRAKDIKDRLVAGEKLTLVLEKKHSRVTQTYFIGEEIVGKRIVKQLETRRFIRLPKVEGIA</sequence>
<reference evidence="1" key="1">
    <citation type="submission" date="2023-06" db="EMBL/GenBank/DDBJ databases">
        <authorList>
            <consortium name="Clinical and Environmental Microbiology Branch: Whole genome sequencing antimicrobial resistance pathogens in the healthcare setting"/>
        </authorList>
    </citation>
    <scope>NUCLEOTIDE SEQUENCE</scope>
    <source>
        <strain evidence="1">2021GN-00227</strain>
    </source>
</reference>
<protein>
    <submittedName>
        <fullName evidence="1">Uncharacterized protein</fullName>
    </submittedName>
</protein>
<accession>A0AAD2YRQ8</accession>
<dbReference type="RefSeq" id="WP_031961222.1">
    <property type="nucleotide sequence ID" value="NZ_CP115621.1"/>
</dbReference>
<proteinExistence type="predicted"/>
<comment type="caution">
    <text evidence="1">The sequence shown here is derived from an EMBL/GenBank/DDBJ whole genome shotgun (WGS) entry which is preliminary data.</text>
</comment>
<evidence type="ECO:0000313" key="1">
    <source>
        <dbReference type="EMBL" id="EKU3569487.1"/>
    </source>
</evidence>
<gene>
    <name evidence="1" type="ORF">MKP18_002920</name>
</gene>